<name>A0ABY8ATL5_9GAMM</name>
<evidence type="ECO:0000313" key="1">
    <source>
        <dbReference type="EMBL" id="WED42850.1"/>
    </source>
</evidence>
<dbReference type="EMBL" id="CP119078">
    <property type="protein sequence ID" value="WED42850.1"/>
    <property type="molecule type" value="Genomic_DNA"/>
</dbReference>
<reference evidence="1 2" key="1">
    <citation type="submission" date="2023-02" db="EMBL/GenBank/DDBJ databases">
        <title>Genome Sequence of L. cardiaca H63T.</title>
        <authorList>
            <person name="Lopez A.E."/>
            <person name="Cianciotto N.P."/>
        </authorList>
    </citation>
    <scope>NUCLEOTIDE SEQUENCE [LARGE SCALE GENOMIC DNA]</scope>
    <source>
        <strain evidence="1 2">H63</strain>
    </source>
</reference>
<keyword evidence="2" id="KW-1185">Reference proteome</keyword>
<sequence>MPDISAIKNFLLLAEKDPLIDQYEAMPLYCSNIKAYVTAMEFFKEVRLLKKLLDENEQDFAERFKAHCFERAGNNADSCLSFTTNHWGVCNSFYQQLVELVFKEQSSGEKLSILMPQVTTVIELDSYFEEGVKPRSANVKMRFNEHAIADLNSTVELQDVVIYKSYLFDVKQIAKLDFNLHRTFYRALKQNYPDLVPGLYQHNADLRLLHRQLELIDDLGQTPEEAISSLIGSLLRGGESVTKQVYATNGAHLAFEQFQSYLEALPSEFRKNLLALSDVEGYETLAKILMDLHEGHCVENASYDLNNILGNPANKTLLKSFPYLSSEEKQNLEAHYKKKHLITAQDNAVNSDFLPAYYLKQILPFIEINRTRDFIALLSVTPPSLYAFLLQHTTINLEPPLSIKLALSIRGGLLNGQESAFYQAILANREKCGDLFYLLQFAIFISGSDLFRGLFESVPAEDRFILLNEIENVDGLVAVPELVEIVMQQLPQDNHFRAITTKSIVTGKTLFHNAVYNQESLKIVLANLAEEELLEAVNTRDNFGNTVLHQAIHSPPALQAILLALPEEERFAAIKEKNLDGFNLLSQISHNPNAVQSVLNVLSKDEFTEKKLKLFIILEKITANIERYNFGCWMTGLGSYKVKLLRELQDQLLEDNQEYNDISFFLESAFKICQIKRNPLHFWATPKSVNEFLDLIAEENLSLPERKPDVSCFNLG</sequence>
<evidence type="ECO:0008006" key="3">
    <source>
        <dbReference type="Google" id="ProtNLM"/>
    </source>
</evidence>
<proteinExistence type="predicted"/>
<evidence type="ECO:0000313" key="2">
    <source>
        <dbReference type="Proteomes" id="UP001222087"/>
    </source>
</evidence>
<dbReference type="RefSeq" id="WP_275088666.1">
    <property type="nucleotide sequence ID" value="NZ_CP119078.1"/>
</dbReference>
<dbReference type="Proteomes" id="UP001222087">
    <property type="component" value="Chromosome"/>
</dbReference>
<organism evidence="1 2">
    <name type="scientific">Legionella cardiaca</name>
    <dbReference type="NCBI Taxonomy" id="1071983"/>
    <lineage>
        <taxon>Bacteria</taxon>
        <taxon>Pseudomonadati</taxon>
        <taxon>Pseudomonadota</taxon>
        <taxon>Gammaproteobacteria</taxon>
        <taxon>Legionellales</taxon>
        <taxon>Legionellaceae</taxon>
        <taxon>Legionella</taxon>
    </lineage>
</organism>
<accession>A0ABY8ATL5</accession>
<gene>
    <name evidence="1" type="ORF">PXX05_13245</name>
</gene>
<protein>
    <recommendedName>
        <fullName evidence="3">Ankyrin repeat protein</fullName>
    </recommendedName>
</protein>